<evidence type="ECO:0000313" key="3">
    <source>
        <dbReference type="Proteomes" id="UP000177082"/>
    </source>
</evidence>
<gene>
    <name evidence="2" type="ORF">A2961_04485</name>
</gene>
<accession>A0A1F8BBU2</accession>
<dbReference type="STRING" id="1802519.A2961_04485"/>
<dbReference type="InterPro" id="IPR000182">
    <property type="entry name" value="GNAT_dom"/>
</dbReference>
<evidence type="ECO:0000259" key="1">
    <source>
        <dbReference type="PROSITE" id="PS51186"/>
    </source>
</evidence>
<sequence>MQTKLDFRIRRSDLSEIVKFEEWLKKSLPYLSKKITEDYLKKRIEKVGRGKLIEVVSKRSTVGFIAWFEETSEKAYLWLLLVSPRYRNLGIGGHLLDIALEEIKRNGYQRVWAKVKNDNRAVLSLLLKRDFFIKGLVNEEGLSTVLVEKTLESLDKRVTSDPFIVM</sequence>
<dbReference type="GO" id="GO:0016747">
    <property type="term" value="F:acyltransferase activity, transferring groups other than amino-acyl groups"/>
    <property type="evidence" value="ECO:0007669"/>
    <property type="project" value="InterPro"/>
</dbReference>
<dbReference type="SUPFAM" id="SSF55729">
    <property type="entry name" value="Acyl-CoA N-acyltransferases (Nat)"/>
    <property type="match status" value="1"/>
</dbReference>
<dbReference type="EMBL" id="MGHF01000040">
    <property type="protein sequence ID" value="OGM61400.1"/>
    <property type="molecule type" value="Genomic_DNA"/>
</dbReference>
<dbReference type="CDD" id="cd04301">
    <property type="entry name" value="NAT_SF"/>
    <property type="match status" value="1"/>
</dbReference>
<dbReference type="AlphaFoldDB" id="A0A1F8BBU2"/>
<reference evidence="2 3" key="1">
    <citation type="journal article" date="2016" name="Nat. Commun.">
        <title>Thousands of microbial genomes shed light on interconnected biogeochemical processes in an aquifer system.</title>
        <authorList>
            <person name="Anantharaman K."/>
            <person name="Brown C.T."/>
            <person name="Hug L.A."/>
            <person name="Sharon I."/>
            <person name="Castelle C.J."/>
            <person name="Probst A.J."/>
            <person name="Thomas B.C."/>
            <person name="Singh A."/>
            <person name="Wilkins M.J."/>
            <person name="Karaoz U."/>
            <person name="Brodie E.L."/>
            <person name="Williams K.H."/>
            <person name="Hubbard S.S."/>
            <person name="Banfield J.F."/>
        </authorList>
    </citation>
    <scope>NUCLEOTIDE SEQUENCE [LARGE SCALE GENOMIC DNA]</scope>
</reference>
<dbReference type="Proteomes" id="UP000177082">
    <property type="component" value="Unassembled WGS sequence"/>
</dbReference>
<organism evidence="2 3">
    <name type="scientific">Candidatus Woesebacteria bacterium RIFCSPLOWO2_01_FULL_39_21</name>
    <dbReference type="NCBI Taxonomy" id="1802519"/>
    <lineage>
        <taxon>Bacteria</taxon>
        <taxon>Candidatus Woeseibacteriota</taxon>
    </lineage>
</organism>
<comment type="caution">
    <text evidence="2">The sequence shown here is derived from an EMBL/GenBank/DDBJ whole genome shotgun (WGS) entry which is preliminary data.</text>
</comment>
<dbReference type="Gene3D" id="3.40.630.30">
    <property type="match status" value="1"/>
</dbReference>
<proteinExistence type="predicted"/>
<feature type="domain" description="N-acetyltransferase" evidence="1">
    <location>
        <begin position="7"/>
        <end position="152"/>
    </location>
</feature>
<dbReference type="PROSITE" id="PS51186">
    <property type="entry name" value="GNAT"/>
    <property type="match status" value="1"/>
</dbReference>
<protein>
    <recommendedName>
        <fullName evidence="1">N-acetyltransferase domain-containing protein</fullName>
    </recommendedName>
</protein>
<evidence type="ECO:0000313" key="2">
    <source>
        <dbReference type="EMBL" id="OGM61400.1"/>
    </source>
</evidence>
<dbReference type="Pfam" id="PF00583">
    <property type="entry name" value="Acetyltransf_1"/>
    <property type="match status" value="1"/>
</dbReference>
<dbReference type="InterPro" id="IPR016181">
    <property type="entry name" value="Acyl_CoA_acyltransferase"/>
</dbReference>
<name>A0A1F8BBU2_9BACT</name>